<dbReference type="InterPro" id="IPR001680">
    <property type="entry name" value="WD40_rpt"/>
</dbReference>
<dbReference type="SUPFAM" id="SSF50978">
    <property type="entry name" value="WD40 repeat-like"/>
    <property type="match status" value="1"/>
</dbReference>
<feature type="repeat" description="WD" evidence="3">
    <location>
        <begin position="153"/>
        <end position="192"/>
    </location>
</feature>
<dbReference type="PRINTS" id="PR00320">
    <property type="entry name" value="GPROTEINBRPT"/>
</dbReference>
<accession>F6YUP9</accession>
<gene>
    <name evidence="5" type="primary">LOC100179169</name>
</gene>
<evidence type="ECO:0000256" key="1">
    <source>
        <dbReference type="ARBA" id="ARBA00022574"/>
    </source>
</evidence>
<dbReference type="PROSITE" id="PS50294">
    <property type="entry name" value="WD_REPEATS_REGION"/>
    <property type="match status" value="1"/>
</dbReference>
<dbReference type="SMART" id="SM00320">
    <property type="entry name" value="WD40"/>
    <property type="match status" value="4"/>
</dbReference>
<keyword evidence="1 3" id="KW-0853">WD repeat</keyword>
<keyword evidence="6" id="KW-1185">Reference proteome</keyword>
<dbReference type="PROSITE" id="PS00678">
    <property type="entry name" value="WD_REPEATS_1"/>
    <property type="match status" value="1"/>
</dbReference>
<dbReference type="STRING" id="7719.ENSCINP00000002161"/>
<dbReference type="AlphaFoldDB" id="F6YUP9"/>
<reference evidence="5" key="2">
    <citation type="submission" date="2025-08" db="UniProtKB">
        <authorList>
            <consortium name="Ensembl"/>
        </authorList>
    </citation>
    <scope>IDENTIFICATION</scope>
</reference>
<keyword evidence="2" id="KW-0677">Repeat</keyword>
<evidence type="ECO:0000313" key="5">
    <source>
        <dbReference type="Ensembl" id="ENSCINP00000002161.3"/>
    </source>
</evidence>
<dbReference type="Ensembl" id="ENSCINT00000002161.3">
    <property type="protein sequence ID" value="ENSCINP00000002161.3"/>
    <property type="gene ID" value="ENSCING00000001140.3"/>
</dbReference>
<evidence type="ECO:0000256" key="3">
    <source>
        <dbReference type="PROSITE-ProRule" id="PRU00221"/>
    </source>
</evidence>
<reference evidence="5" key="3">
    <citation type="submission" date="2025-09" db="UniProtKB">
        <authorList>
            <consortium name="Ensembl"/>
        </authorList>
    </citation>
    <scope>IDENTIFICATION</scope>
</reference>
<dbReference type="PANTHER" id="PTHR22847:SF722">
    <property type="entry name" value="NOVEL PROTEIN"/>
    <property type="match status" value="1"/>
</dbReference>
<dbReference type="PANTHER" id="PTHR22847">
    <property type="entry name" value="WD40 REPEAT PROTEIN"/>
    <property type="match status" value="1"/>
</dbReference>
<name>F6YUP9_CIOIN</name>
<sequence>MTPEEYDGPDASNFVKVVRKLRKRLRQIQRLETCGRDLTTEERIKLECKNNIQRELREILAEINRRDESFNSSVDVNKEINLETDKEDSHELEPDDQHEEKLEKEKDCVFQNNEYTESVVVAAPVEQTNVTSSKVKRKILHEWKSLPMFTKELEGHHDIITSVDCDGNWLVSGSQDTSVKVWDLNSMDEVRNMTGHSGCVTCVQILNNCESDRIWKVNSMEFKLLVDADGETLLNKQKLLLTSSLDCFIKLWVIPDGCCVKSIYIFSPLTAMLYSSNLLFTGTDSGKLVVCDILSGSLVHESIIHTQEISSLKWHCNHLVTTSFDGSVKVWEATCDLHETAVSHMLEMEHLFTEVLSVNESSGLIAGRHIHCVVSWNDKLIIGDDGTNLKVVELDSGNITRYPNHKLCSGFTNSMFTYKNMLFATSYNVDTGNGAINAICHN</sequence>
<organism evidence="5 6">
    <name type="scientific">Ciona intestinalis</name>
    <name type="common">Transparent sea squirt</name>
    <name type="synonym">Ascidia intestinalis</name>
    <dbReference type="NCBI Taxonomy" id="7719"/>
    <lineage>
        <taxon>Eukaryota</taxon>
        <taxon>Metazoa</taxon>
        <taxon>Chordata</taxon>
        <taxon>Tunicata</taxon>
        <taxon>Ascidiacea</taxon>
        <taxon>Phlebobranchia</taxon>
        <taxon>Cionidae</taxon>
        <taxon>Ciona</taxon>
    </lineage>
</organism>
<proteinExistence type="predicted"/>
<dbReference type="Pfam" id="PF00400">
    <property type="entry name" value="WD40"/>
    <property type="match status" value="2"/>
</dbReference>
<evidence type="ECO:0000256" key="4">
    <source>
        <dbReference type="SAM" id="MobiDB-lite"/>
    </source>
</evidence>
<evidence type="ECO:0000256" key="2">
    <source>
        <dbReference type="ARBA" id="ARBA00022737"/>
    </source>
</evidence>
<reference evidence="6" key="1">
    <citation type="journal article" date="2002" name="Science">
        <title>The draft genome of Ciona intestinalis: insights into chordate and vertebrate origins.</title>
        <authorList>
            <person name="Dehal P."/>
            <person name="Satou Y."/>
            <person name="Campbell R.K."/>
            <person name="Chapman J."/>
            <person name="Degnan B."/>
            <person name="De Tomaso A."/>
            <person name="Davidson B."/>
            <person name="Di Gregorio A."/>
            <person name="Gelpke M."/>
            <person name="Goodstein D.M."/>
            <person name="Harafuji N."/>
            <person name="Hastings K.E."/>
            <person name="Ho I."/>
            <person name="Hotta K."/>
            <person name="Huang W."/>
            <person name="Kawashima T."/>
            <person name="Lemaire P."/>
            <person name="Martinez D."/>
            <person name="Meinertzhagen I.A."/>
            <person name="Necula S."/>
            <person name="Nonaka M."/>
            <person name="Putnam N."/>
            <person name="Rash S."/>
            <person name="Saiga H."/>
            <person name="Satake M."/>
            <person name="Terry A."/>
            <person name="Yamada L."/>
            <person name="Wang H.G."/>
            <person name="Awazu S."/>
            <person name="Azumi K."/>
            <person name="Boore J."/>
            <person name="Branno M."/>
            <person name="Chin-Bow S."/>
            <person name="DeSantis R."/>
            <person name="Doyle S."/>
            <person name="Francino P."/>
            <person name="Keys D.N."/>
            <person name="Haga S."/>
            <person name="Hayashi H."/>
            <person name="Hino K."/>
            <person name="Imai K.S."/>
            <person name="Inaba K."/>
            <person name="Kano S."/>
            <person name="Kobayashi K."/>
            <person name="Kobayashi M."/>
            <person name="Lee B.I."/>
            <person name="Makabe K.W."/>
            <person name="Manohar C."/>
            <person name="Matassi G."/>
            <person name="Medina M."/>
            <person name="Mochizuki Y."/>
            <person name="Mount S."/>
            <person name="Morishita T."/>
            <person name="Miura S."/>
            <person name="Nakayama A."/>
            <person name="Nishizaka S."/>
            <person name="Nomoto H."/>
            <person name="Ohta F."/>
            <person name="Oishi K."/>
            <person name="Rigoutsos I."/>
            <person name="Sano M."/>
            <person name="Sasaki A."/>
            <person name="Sasakura Y."/>
            <person name="Shoguchi E."/>
            <person name="Shin-i T."/>
            <person name="Spagnuolo A."/>
            <person name="Stainier D."/>
            <person name="Suzuki M.M."/>
            <person name="Tassy O."/>
            <person name="Takatori N."/>
            <person name="Tokuoka M."/>
            <person name="Yagi K."/>
            <person name="Yoshizaki F."/>
            <person name="Wada S."/>
            <person name="Zhang C."/>
            <person name="Hyatt P.D."/>
            <person name="Larimer F."/>
            <person name="Detter C."/>
            <person name="Doggett N."/>
            <person name="Glavina T."/>
            <person name="Hawkins T."/>
            <person name="Richardson P."/>
            <person name="Lucas S."/>
            <person name="Kohara Y."/>
            <person name="Levine M."/>
            <person name="Satoh N."/>
            <person name="Rokhsar D.S."/>
        </authorList>
    </citation>
    <scope>NUCLEOTIDE SEQUENCE [LARGE SCALE GENOMIC DNA]</scope>
</reference>
<evidence type="ECO:0000313" key="6">
    <source>
        <dbReference type="Proteomes" id="UP000008144"/>
    </source>
</evidence>
<protein>
    <submittedName>
        <fullName evidence="5">Mitochondrial division protein 1</fullName>
    </submittedName>
</protein>
<dbReference type="PROSITE" id="PS50082">
    <property type="entry name" value="WD_REPEATS_2"/>
    <property type="match status" value="2"/>
</dbReference>
<feature type="repeat" description="WD" evidence="3">
    <location>
        <begin position="305"/>
        <end position="332"/>
    </location>
</feature>
<dbReference type="InParanoid" id="F6YUP9"/>
<dbReference type="Gene3D" id="2.130.10.10">
    <property type="entry name" value="YVTN repeat-like/Quinoprotein amine dehydrogenase"/>
    <property type="match status" value="2"/>
</dbReference>
<dbReference type="InterPro" id="IPR015943">
    <property type="entry name" value="WD40/YVTN_repeat-like_dom_sf"/>
</dbReference>
<dbReference type="HOGENOM" id="CLU_032685_0_0_1"/>
<dbReference type="InterPro" id="IPR036322">
    <property type="entry name" value="WD40_repeat_dom_sf"/>
</dbReference>
<dbReference type="InterPro" id="IPR020472">
    <property type="entry name" value="WD40_PAC1"/>
</dbReference>
<feature type="compositionally biased region" description="Basic and acidic residues" evidence="4">
    <location>
        <begin position="78"/>
        <end position="92"/>
    </location>
</feature>
<dbReference type="Proteomes" id="UP000008144">
    <property type="component" value="Unassembled WGS sequence"/>
</dbReference>
<feature type="region of interest" description="Disordered" evidence="4">
    <location>
        <begin position="78"/>
        <end position="101"/>
    </location>
</feature>
<dbReference type="InterPro" id="IPR019775">
    <property type="entry name" value="WD40_repeat_CS"/>
</dbReference>
<dbReference type="OMA" id="SVWENQC"/>